<keyword evidence="2" id="KW-1185">Reference proteome</keyword>
<protein>
    <submittedName>
        <fullName evidence="1">Uncharacterized protein</fullName>
    </submittedName>
</protein>
<accession>W1NPE5</accession>
<evidence type="ECO:0000313" key="1">
    <source>
        <dbReference type="EMBL" id="ERM96805.1"/>
    </source>
</evidence>
<name>W1NPE5_AMBTC</name>
<feature type="non-terminal residue" evidence="1">
    <location>
        <position position="83"/>
    </location>
</feature>
<reference evidence="2" key="1">
    <citation type="journal article" date="2013" name="Science">
        <title>The Amborella genome and the evolution of flowering plants.</title>
        <authorList>
            <consortium name="Amborella Genome Project"/>
        </authorList>
    </citation>
    <scope>NUCLEOTIDE SEQUENCE [LARGE SCALE GENOMIC DNA]</scope>
</reference>
<dbReference type="HOGENOM" id="CLU_2820050_0_0_1"/>
<evidence type="ECO:0000313" key="2">
    <source>
        <dbReference type="Proteomes" id="UP000017836"/>
    </source>
</evidence>
<sequence length="83" mass="9208">MQLEHRTKRWTEIEAEVSSGGRCEDGLLGITCKFHSRRNGEDGGDEEDVGDIDLPPFENDLLPFETIQSFSFIFCGGRVGCVG</sequence>
<dbReference type="Proteomes" id="UP000017836">
    <property type="component" value="Unassembled WGS sequence"/>
</dbReference>
<dbReference type="AlphaFoldDB" id="W1NPE5"/>
<organism evidence="1 2">
    <name type="scientific">Amborella trichopoda</name>
    <dbReference type="NCBI Taxonomy" id="13333"/>
    <lineage>
        <taxon>Eukaryota</taxon>
        <taxon>Viridiplantae</taxon>
        <taxon>Streptophyta</taxon>
        <taxon>Embryophyta</taxon>
        <taxon>Tracheophyta</taxon>
        <taxon>Spermatophyta</taxon>
        <taxon>Magnoliopsida</taxon>
        <taxon>Amborellales</taxon>
        <taxon>Amborellaceae</taxon>
        <taxon>Amborella</taxon>
    </lineage>
</organism>
<gene>
    <name evidence="1" type="ORF">AMTR_s00631p00008150</name>
</gene>
<dbReference type="EMBL" id="KI396776">
    <property type="protein sequence ID" value="ERM96805.1"/>
    <property type="molecule type" value="Genomic_DNA"/>
</dbReference>
<proteinExistence type="predicted"/>